<proteinExistence type="predicted"/>
<gene>
    <name evidence="1" type="ORF">C8N25_11921</name>
</gene>
<reference evidence="1 2" key="1">
    <citation type="submission" date="2018-08" db="EMBL/GenBank/DDBJ databases">
        <title>Genomic Encyclopedia of Archaeal and Bacterial Type Strains, Phase II (KMG-II): from individual species to whole genera.</title>
        <authorList>
            <person name="Goeker M."/>
        </authorList>
    </citation>
    <scope>NUCLEOTIDE SEQUENCE [LARGE SCALE GENOMIC DNA]</scope>
    <source>
        <strain evidence="1 2">DSM 15986</strain>
    </source>
</reference>
<accession>A0A3E0DKA1</accession>
<organism evidence="1 2">
    <name type="scientific">Algoriphagus antarcticus</name>
    <dbReference type="NCBI Taxonomy" id="238540"/>
    <lineage>
        <taxon>Bacteria</taxon>
        <taxon>Pseudomonadati</taxon>
        <taxon>Bacteroidota</taxon>
        <taxon>Cytophagia</taxon>
        <taxon>Cytophagales</taxon>
        <taxon>Cyclobacteriaceae</taxon>
        <taxon>Algoriphagus</taxon>
    </lineage>
</organism>
<sequence length="39" mass="4442">MTAYDLFESIFISQKIEVVTTFGLSPCIGPKILREVEYC</sequence>
<dbReference type="Proteomes" id="UP000256405">
    <property type="component" value="Unassembled WGS sequence"/>
</dbReference>
<dbReference type="EMBL" id="QUNF01000019">
    <property type="protein sequence ID" value="REG83057.1"/>
    <property type="molecule type" value="Genomic_DNA"/>
</dbReference>
<protein>
    <submittedName>
        <fullName evidence="1">Uncharacterized protein</fullName>
    </submittedName>
</protein>
<comment type="caution">
    <text evidence="1">The sequence shown here is derived from an EMBL/GenBank/DDBJ whole genome shotgun (WGS) entry which is preliminary data.</text>
</comment>
<evidence type="ECO:0000313" key="1">
    <source>
        <dbReference type="EMBL" id="REG83057.1"/>
    </source>
</evidence>
<evidence type="ECO:0000313" key="2">
    <source>
        <dbReference type="Proteomes" id="UP000256405"/>
    </source>
</evidence>
<dbReference type="AlphaFoldDB" id="A0A3E0DKA1"/>
<name>A0A3E0DKA1_9BACT</name>
<keyword evidence="2" id="KW-1185">Reference proteome</keyword>